<dbReference type="SUPFAM" id="SSF53649">
    <property type="entry name" value="Alkaline phosphatase-like"/>
    <property type="match status" value="1"/>
</dbReference>
<dbReference type="InterPro" id="IPR032506">
    <property type="entry name" value="SGSH_C"/>
</dbReference>
<organism evidence="2 3">
    <name type="scientific">Lentisphaera profundi</name>
    <dbReference type="NCBI Taxonomy" id="1658616"/>
    <lineage>
        <taxon>Bacteria</taxon>
        <taxon>Pseudomonadati</taxon>
        <taxon>Lentisphaerota</taxon>
        <taxon>Lentisphaeria</taxon>
        <taxon>Lentisphaerales</taxon>
        <taxon>Lentisphaeraceae</taxon>
        <taxon>Lentisphaera</taxon>
    </lineage>
</organism>
<accession>A0ABY7W3A4</accession>
<dbReference type="Proteomes" id="UP001214250">
    <property type="component" value="Chromosome 2"/>
</dbReference>
<sequence length="151" mass="17468">MATNQGIWKCKVFPQRSIRTEKYKLIVSFNTLDKLNKDKAVNGQNTHPFLLIGALQYKDIPELQLFDINKDPHELKNLATDPDYQAVITQLKDKLAKWMKDQNDFLVFGGPIPFLKTKHPLDQNSKLNQVPDHLINTIKNYTDPHSITKQK</sequence>
<name>A0ABY7W3A4_9BACT</name>
<evidence type="ECO:0000313" key="2">
    <source>
        <dbReference type="EMBL" id="WDE99474.1"/>
    </source>
</evidence>
<feature type="domain" description="N-sulphoglucosamine sulphohydrolase C-terminal" evidence="1">
    <location>
        <begin position="46"/>
        <end position="99"/>
    </location>
</feature>
<dbReference type="InterPro" id="IPR017850">
    <property type="entry name" value="Alkaline_phosphatase_core_sf"/>
</dbReference>
<proteinExistence type="predicted"/>
<dbReference type="Gene3D" id="3.40.720.10">
    <property type="entry name" value="Alkaline Phosphatase, subunit A"/>
    <property type="match status" value="1"/>
</dbReference>
<dbReference type="Pfam" id="PF16347">
    <property type="entry name" value="SGSH_C"/>
    <property type="match status" value="1"/>
</dbReference>
<evidence type="ECO:0000313" key="3">
    <source>
        <dbReference type="Proteomes" id="UP001214250"/>
    </source>
</evidence>
<reference evidence="2 3" key="1">
    <citation type="submission" date="2023-02" db="EMBL/GenBank/DDBJ databases">
        <title>Genome sequence of Lentisphaera profundi SAORIC-696.</title>
        <authorList>
            <person name="Kim e."/>
            <person name="Cho J.-C."/>
            <person name="Choi A."/>
            <person name="Kang I."/>
        </authorList>
    </citation>
    <scope>NUCLEOTIDE SEQUENCE [LARGE SCALE GENOMIC DNA]</scope>
    <source>
        <strain evidence="2 3">SAORIC-696</strain>
    </source>
</reference>
<gene>
    <name evidence="2" type="ORF">PQO03_12130</name>
</gene>
<keyword evidence="3" id="KW-1185">Reference proteome</keyword>
<evidence type="ECO:0000259" key="1">
    <source>
        <dbReference type="Pfam" id="PF16347"/>
    </source>
</evidence>
<protein>
    <submittedName>
        <fullName evidence="2">DUF4976 domain-containing protein</fullName>
    </submittedName>
</protein>
<dbReference type="EMBL" id="CP117812">
    <property type="protein sequence ID" value="WDE99474.1"/>
    <property type="molecule type" value="Genomic_DNA"/>
</dbReference>